<feature type="domain" description="Double zinc ribbon" evidence="3">
    <location>
        <begin position="6"/>
        <end position="58"/>
    </location>
</feature>
<dbReference type="Gene3D" id="3.40.50.2020">
    <property type="match status" value="1"/>
</dbReference>
<comment type="similarity">
    <text evidence="1">Belongs to the ComF/GntX family.</text>
</comment>
<dbReference type="RefSeq" id="WP_110264710.1">
    <property type="nucleotide sequence ID" value="NZ_CAKZQT010000029.1"/>
</dbReference>
<evidence type="ECO:0000256" key="1">
    <source>
        <dbReference type="ARBA" id="ARBA00008007"/>
    </source>
</evidence>
<keyword evidence="5" id="KW-1185">Reference proteome</keyword>
<dbReference type="InterPro" id="IPR000836">
    <property type="entry name" value="PRTase_dom"/>
</dbReference>
<gene>
    <name evidence="4" type="ORF">C8D93_103386</name>
</gene>
<comment type="caution">
    <text evidence="4">The sequence shown here is derived from an EMBL/GenBank/DDBJ whole genome shotgun (WGS) entry which is preliminary data.</text>
</comment>
<dbReference type="SUPFAM" id="SSF53271">
    <property type="entry name" value="PRTase-like"/>
    <property type="match status" value="1"/>
</dbReference>
<evidence type="ECO:0000259" key="2">
    <source>
        <dbReference type="Pfam" id="PF00156"/>
    </source>
</evidence>
<protein>
    <submittedName>
        <fullName evidence="4">ComF family protein</fullName>
    </submittedName>
</protein>
<dbReference type="PANTHER" id="PTHR47505">
    <property type="entry name" value="DNA UTILIZATION PROTEIN YHGH"/>
    <property type="match status" value="1"/>
</dbReference>
<dbReference type="AlphaFoldDB" id="A0A318EKM9"/>
<evidence type="ECO:0000259" key="3">
    <source>
        <dbReference type="Pfam" id="PF18912"/>
    </source>
</evidence>
<dbReference type="Pfam" id="PF18912">
    <property type="entry name" value="DZR_2"/>
    <property type="match status" value="1"/>
</dbReference>
<dbReference type="CDD" id="cd06223">
    <property type="entry name" value="PRTases_typeI"/>
    <property type="match status" value="1"/>
</dbReference>
<dbReference type="OrthoDB" id="9793412at2"/>
<dbReference type="InterPro" id="IPR029057">
    <property type="entry name" value="PRTase-like"/>
</dbReference>
<name>A0A318EKM9_9GAMM</name>
<evidence type="ECO:0000313" key="5">
    <source>
        <dbReference type="Proteomes" id="UP000248330"/>
    </source>
</evidence>
<reference evidence="4 5" key="1">
    <citation type="submission" date="2018-04" db="EMBL/GenBank/DDBJ databases">
        <title>Genomic Encyclopedia of Type Strains, Phase IV (KMG-IV): sequencing the most valuable type-strain genomes for metagenomic binning, comparative biology and taxonomic classification.</title>
        <authorList>
            <person name="Goeker M."/>
        </authorList>
    </citation>
    <scope>NUCLEOTIDE SEQUENCE [LARGE SCALE GENOMIC DNA]</scope>
    <source>
        <strain evidence="4 5">DSM 104150</strain>
    </source>
</reference>
<dbReference type="EMBL" id="QICN01000003">
    <property type="protein sequence ID" value="PXV69810.1"/>
    <property type="molecule type" value="Genomic_DNA"/>
</dbReference>
<accession>A0A318EKM9</accession>
<feature type="domain" description="Phosphoribosyltransferase" evidence="2">
    <location>
        <begin position="127"/>
        <end position="221"/>
    </location>
</feature>
<organism evidence="4 5">
    <name type="scientific">Sinimarinibacterium flocculans</name>
    <dbReference type="NCBI Taxonomy" id="985250"/>
    <lineage>
        <taxon>Bacteria</taxon>
        <taxon>Pseudomonadati</taxon>
        <taxon>Pseudomonadota</taxon>
        <taxon>Gammaproteobacteria</taxon>
        <taxon>Nevskiales</taxon>
        <taxon>Nevskiaceae</taxon>
        <taxon>Sinimarinibacterium</taxon>
    </lineage>
</organism>
<evidence type="ECO:0000313" key="4">
    <source>
        <dbReference type="EMBL" id="PXV69810.1"/>
    </source>
</evidence>
<dbReference type="InterPro" id="IPR044005">
    <property type="entry name" value="DZR_2"/>
</dbReference>
<dbReference type="Proteomes" id="UP000248330">
    <property type="component" value="Unassembled WGS sequence"/>
</dbReference>
<sequence>MVDGFIERLLPQRCRICDDATGGPLLCDACTLELPWNDAACVRCALPMAAPGTCPDCLRRAPRFDTAWAAFRLQPPIQHGVHALKYHADFAQARLLGELMTRRLRARAAALPERLIPVPLHPLRLMRRGYNQAVEIARVIARECAITLDLDGARRTRPTEDQIGQSRAARRRNMRGAFAVRADLAGQHVALVDDVMTTGATFDELARACRAAGAERVEVWAAARTP</sequence>
<proteinExistence type="inferred from homology"/>
<dbReference type="Pfam" id="PF00156">
    <property type="entry name" value="Pribosyltran"/>
    <property type="match status" value="1"/>
</dbReference>
<dbReference type="PANTHER" id="PTHR47505:SF1">
    <property type="entry name" value="DNA UTILIZATION PROTEIN YHGH"/>
    <property type="match status" value="1"/>
</dbReference>
<dbReference type="InterPro" id="IPR051910">
    <property type="entry name" value="ComF/GntX_DNA_util-trans"/>
</dbReference>